<reference evidence="1 2" key="1">
    <citation type="journal article" date="2024" name="Environ. Microbiol.">
        <title>Novel evolutionary insights on the interactions of the Holosporales (Alphaproteobacteria) with eukaryotic hosts from comparative genomics.</title>
        <authorList>
            <person name="Giovannini M."/>
            <person name="Petroni G."/>
            <person name="Castelli M."/>
        </authorList>
    </citation>
    <scope>NUCLEOTIDE SEQUENCE [LARGE SCALE GENOMIC DNA]</scope>
    <source>
        <strain evidence="1 2">US_Bl 15I1</strain>
    </source>
</reference>
<evidence type="ECO:0000313" key="1">
    <source>
        <dbReference type="EMBL" id="WVX66495.1"/>
    </source>
</evidence>
<sequence>MRYFLMALSVTTTLCAAEAEKKELNVDSFQNDYRYQKFSRFIGNKLQNFQKSHMPQVKNVFYPFGGPDLLHPLLLFPDAKIYVLVGLEPLGAPLSLENANSTSAKLDSLLRRGFFVTSTMGQTFNAKSGVRAALGLEILLSGGKIVKDEIIDPQTLKISFEWRGQQKVVYYLKRNLISDSNELFVFLHQVDVSDACLIKSSSYALHNKEFGDLKEKILKSFSLLVQDDTGVPLRDLGGQDIQLFGNYTAPYGKEFKSYHQKSLARKYQNTQGVTPLDFCFGYGCGRVPANLMITKLRPQ</sequence>
<evidence type="ECO:0000313" key="2">
    <source>
        <dbReference type="Proteomes" id="UP001330434"/>
    </source>
</evidence>
<dbReference type="EMBL" id="CP133270">
    <property type="protein sequence ID" value="WVX66495.1"/>
    <property type="molecule type" value="Genomic_DNA"/>
</dbReference>
<gene>
    <name evidence="1" type="ORF">Bealeia1_00673</name>
</gene>
<accession>A0ABZ2C4Y3</accession>
<keyword evidence="2" id="KW-1185">Reference proteome</keyword>
<proteinExistence type="predicted"/>
<dbReference type="RefSeq" id="WP_331255356.1">
    <property type="nucleotide sequence ID" value="NZ_CP133270.1"/>
</dbReference>
<name>A0ABZ2C4Y3_9PROT</name>
<dbReference type="Proteomes" id="UP001330434">
    <property type="component" value="Chromosome"/>
</dbReference>
<protein>
    <submittedName>
        <fullName evidence="1">Uncharacterized protein</fullName>
    </submittedName>
</protein>
<organism evidence="1 2">
    <name type="scientific">Candidatus Bealeia paramacronuclearis</name>
    <dbReference type="NCBI Taxonomy" id="1921001"/>
    <lineage>
        <taxon>Bacteria</taxon>
        <taxon>Pseudomonadati</taxon>
        <taxon>Pseudomonadota</taxon>
        <taxon>Alphaproteobacteria</taxon>
        <taxon>Holosporales</taxon>
        <taxon>Holosporaceae</taxon>
        <taxon>Candidatus Bealeia</taxon>
    </lineage>
</organism>